<proteinExistence type="predicted"/>
<dbReference type="EnsemblMetazoa" id="OVOC9550.2">
    <property type="protein sequence ID" value="OVOC9550.2"/>
    <property type="gene ID" value="WBGene00246359"/>
</dbReference>
<keyword evidence="3" id="KW-1185">Reference proteome</keyword>
<dbReference type="Proteomes" id="UP000024404">
    <property type="component" value="Unassembled WGS sequence"/>
</dbReference>
<feature type="chain" id="PRO_5014295905" evidence="1">
    <location>
        <begin position="25"/>
        <end position="114"/>
    </location>
</feature>
<feature type="signal peptide" evidence="1">
    <location>
        <begin position="1"/>
        <end position="24"/>
    </location>
</feature>
<organism evidence="2 3">
    <name type="scientific">Onchocerca volvulus</name>
    <dbReference type="NCBI Taxonomy" id="6282"/>
    <lineage>
        <taxon>Eukaryota</taxon>
        <taxon>Metazoa</taxon>
        <taxon>Ecdysozoa</taxon>
        <taxon>Nematoda</taxon>
        <taxon>Chromadorea</taxon>
        <taxon>Rhabditida</taxon>
        <taxon>Spirurina</taxon>
        <taxon>Spiruromorpha</taxon>
        <taxon>Filarioidea</taxon>
        <taxon>Onchocercidae</taxon>
        <taxon>Onchocerca</taxon>
    </lineage>
</organism>
<dbReference type="EnsemblMetazoa" id="OVOC9550.1">
    <property type="protein sequence ID" value="OVOC9550.1"/>
    <property type="gene ID" value="WBGene00246359"/>
</dbReference>
<name>A0A2K6WLL9_ONCVO</name>
<protein>
    <submittedName>
        <fullName evidence="2">Uncharacterized protein</fullName>
    </submittedName>
</protein>
<evidence type="ECO:0000313" key="3">
    <source>
        <dbReference type="Proteomes" id="UP000024404"/>
    </source>
</evidence>
<evidence type="ECO:0000256" key="1">
    <source>
        <dbReference type="SAM" id="SignalP"/>
    </source>
</evidence>
<accession>A0A2K6WLL9</accession>
<sequence length="114" mass="13118">MKSAFFMSPLLFCILNTLILLAASHDDVQDINRNILNDEHIMQSRFVIFNSTSWNETSPEDQRMLSRLLDAGYITPELLPWISGRRLVIRINTNYVGATDGLNYSSVDVIRERQ</sequence>
<reference evidence="2" key="2">
    <citation type="submission" date="2018-02" db="UniProtKB">
        <authorList>
            <consortium name="EnsemblMetazoa"/>
        </authorList>
    </citation>
    <scope>IDENTIFICATION</scope>
</reference>
<dbReference type="AlphaFoldDB" id="A0A2K6WLL9"/>
<reference evidence="3" key="1">
    <citation type="submission" date="2013-10" db="EMBL/GenBank/DDBJ databases">
        <title>Genome sequencing of Onchocerca volvulus.</title>
        <authorList>
            <person name="Cotton J."/>
            <person name="Tsai J."/>
            <person name="Stanley E."/>
            <person name="Tracey A."/>
            <person name="Holroyd N."/>
            <person name="Lustigman S."/>
            <person name="Berriman M."/>
        </authorList>
    </citation>
    <scope>NUCLEOTIDE SEQUENCE</scope>
</reference>
<dbReference type="EMBL" id="CMVM020000283">
    <property type="status" value="NOT_ANNOTATED_CDS"/>
    <property type="molecule type" value="Genomic_DNA"/>
</dbReference>
<evidence type="ECO:0000313" key="2">
    <source>
        <dbReference type="EnsemblMetazoa" id="OVOC9550.1"/>
    </source>
</evidence>
<keyword evidence="1" id="KW-0732">Signal</keyword>